<reference evidence="2 3" key="1">
    <citation type="submission" date="2020-10" db="EMBL/GenBank/DDBJ databases">
        <title>Phylogeny of dyella-like bacteria.</title>
        <authorList>
            <person name="Fu J."/>
        </authorList>
    </citation>
    <scope>NUCLEOTIDE SEQUENCE [LARGE SCALE GENOMIC DNA]</scope>
    <source>
        <strain evidence="2 3">DKC-1</strain>
    </source>
</reference>
<organism evidence="2 3">
    <name type="scientific">Dyella agri</name>
    <dbReference type="NCBI Taxonomy" id="1926869"/>
    <lineage>
        <taxon>Bacteria</taxon>
        <taxon>Pseudomonadati</taxon>
        <taxon>Pseudomonadota</taxon>
        <taxon>Gammaproteobacteria</taxon>
        <taxon>Lysobacterales</taxon>
        <taxon>Rhodanobacteraceae</taxon>
        <taxon>Dyella</taxon>
    </lineage>
</organism>
<evidence type="ECO:0000256" key="1">
    <source>
        <dbReference type="SAM" id="Phobius"/>
    </source>
</evidence>
<dbReference type="RefSeq" id="WP_404541767.1">
    <property type="nucleotide sequence ID" value="NZ_JADIKL010000011.1"/>
</dbReference>
<keyword evidence="1" id="KW-0472">Membrane</keyword>
<gene>
    <name evidence="2" type="ORF">ISP14_16110</name>
</gene>
<keyword evidence="1" id="KW-1133">Transmembrane helix</keyword>
<feature type="transmembrane region" description="Helical" evidence="1">
    <location>
        <begin position="146"/>
        <end position="166"/>
    </location>
</feature>
<evidence type="ECO:0008006" key="4">
    <source>
        <dbReference type="Google" id="ProtNLM"/>
    </source>
</evidence>
<feature type="transmembrane region" description="Helical" evidence="1">
    <location>
        <begin position="92"/>
        <end position="114"/>
    </location>
</feature>
<protein>
    <recommendedName>
        <fullName evidence="4">DUF1772 domain-containing protein</fullName>
    </recommendedName>
</protein>
<evidence type="ECO:0000313" key="3">
    <source>
        <dbReference type="Proteomes" id="UP001620397"/>
    </source>
</evidence>
<dbReference type="Proteomes" id="UP001620397">
    <property type="component" value="Unassembled WGS sequence"/>
</dbReference>
<keyword evidence="1" id="KW-0812">Transmembrane</keyword>
<comment type="caution">
    <text evidence="2">The sequence shown here is derived from an EMBL/GenBank/DDBJ whole genome shotgun (WGS) entry which is preliminary data.</text>
</comment>
<accession>A0ABW8KN67</accession>
<name>A0ABW8KN67_9GAMM</name>
<evidence type="ECO:0000313" key="2">
    <source>
        <dbReference type="EMBL" id="MFK2932308.1"/>
    </source>
</evidence>
<keyword evidence="3" id="KW-1185">Reference proteome</keyword>
<proteinExistence type="predicted"/>
<sequence>MAVMARAEPGSTARGFAAWRVAVWLLLLLAAFGCVQYLGHAQLLWAQRAGLSPTDSAAMHRMLAWDIGYLLAAFALIVLCAGCILRQGWARVPLRVAAGVLALWALVGGGMMLAQWPQYDRASADALVQFGNDATLRAAVVHARRVYRLTLALKAVAMPVLLWLAWRLGTPAVRAQFR</sequence>
<feature type="transmembrane region" description="Helical" evidence="1">
    <location>
        <begin position="62"/>
        <end position="85"/>
    </location>
</feature>
<dbReference type="PROSITE" id="PS51257">
    <property type="entry name" value="PROKAR_LIPOPROTEIN"/>
    <property type="match status" value="1"/>
</dbReference>
<dbReference type="EMBL" id="JADIKL010000011">
    <property type="protein sequence ID" value="MFK2932308.1"/>
    <property type="molecule type" value="Genomic_DNA"/>
</dbReference>